<dbReference type="CDD" id="cd03220">
    <property type="entry name" value="ABC_KpsT_Wzt"/>
    <property type="match status" value="1"/>
</dbReference>
<dbReference type="GO" id="GO:0016020">
    <property type="term" value="C:membrane"/>
    <property type="evidence" value="ECO:0007669"/>
    <property type="project" value="InterPro"/>
</dbReference>
<proteinExistence type="inferred from homology"/>
<dbReference type="InterPro" id="IPR003439">
    <property type="entry name" value="ABC_transporter-like_ATP-bd"/>
</dbReference>
<feature type="domain" description="ABC transporter" evidence="5">
    <location>
        <begin position="35"/>
        <end position="257"/>
    </location>
</feature>
<keyword evidence="2" id="KW-0813">Transport</keyword>
<dbReference type="InterPro" id="IPR027417">
    <property type="entry name" value="P-loop_NTPase"/>
</dbReference>
<dbReference type="Gene3D" id="3.40.50.300">
    <property type="entry name" value="P-loop containing nucleotide triphosphate hydrolases"/>
    <property type="match status" value="1"/>
</dbReference>
<keyword evidence="3" id="KW-0547">Nucleotide-binding</keyword>
<dbReference type="AlphaFoldDB" id="A0A6J7HRG0"/>
<sequence>MSPDALAPGSVRIDHLWKRFRIDDPPQRYGVAEMRRLKKLLAGDHLSGWRWVLRDISLQVEPGETLGFVGINGSGKSTLLKIAAGLVHPYAGSATSSGRIGSLMDVQAGIQSDLTGRENVLLYGRMLGYSMRQMREIADEIIEFAGIEDAVDRLVKHYSSGMSVRLGFSIASHLEPDILIVDEALAVGDADFRLKCMKRMREVVDGGTTLLYVSHGLESIQAMCKKAVWLDGGVIRSAGTSADVVAAYREATMGAIIDSDEEVVLEAEAERGVGYSKTGGSKNISLFVASRTERAAEITIGLSLGEVDPFVTMNHHVQLKPGPNHFTLTMHDLPLAQSRLRLWATVNDSAGIALCSWQPLLWFRVMGDELPPPPRGVSRMAPIWIRSSLAPVS</sequence>
<dbReference type="PROSITE" id="PS00211">
    <property type="entry name" value="ABC_TRANSPORTER_1"/>
    <property type="match status" value="1"/>
</dbReference>
<evidence type="ECO:0000259" key="5">
    <source>
        <dbReference type="PROSITE" id="PS50893"/>
    </source>
</evidence>
<dbReference type="EMBL" id="CAEMXZ010000008">
    <property type="protein sequence ID" value="CAB4322573.1"/>
    <property type="molecule type" value="Genomic_DNA"/>
</dbReference>
<gene>
    <name evidence="6" type="ORF">UFOPK1392_00308</name>
    <name evidence="7" type="ORF">UFOPK3733_00131</name>
</gene>
<evidence type="ECO:0000256" key="1">
    <source>
        <dbReference type="ARBA" id="ARBA00005417"/>
    </source>
</evidence>
<evidence type="ECO:0000313" key="7">
    <source>
        <dbReference type="EMBL" id="CAB4922052.1"/>
    </source>
</evidence>
<evidence type="ECO:0000256" key="3">
    <source>
        <dbReference type="ARBA" id="ARBA00022741"/>
    </source>
</evidence>
<protein>
    <submittedName>
        <fullName evidence="7">Unannotated protein</fullName>
    </submittedName>
</protein>
<reference evidence="7" key="1">
    <citation type="submission" date="2020-05" db="EMBL/GenBank/DDBJ databases">
        <authorList>
            <person name="Chiriac C."/>
            <person name="Salcher M."/>
            <person name="Ghai R."/>
            <person name="Kavagutti S V."/>
        </authorList>
    </citation>
    <scope>NUCLEOTIDE SEQUENCE</scope>
</reference>
<dbReference type="SMART" id="SM00382">
    <property type="entry name" value="AAA"/>
    <property type="match status" value="1"/>
</dbReference>
<dbReference type="PANTHER" id="PTHR46743">
    <property type="entry name" value="TEICHOIC ACIDS EXPORT ATP-BINDING PROTEIN TAGH"/>
    <property type="match status" value="1"/>
</dbReference>
<dbReference type="InterPro" id="IPR015860">
    <property type="entry name" value="ABC_transpr_TagH-like"/>
</dbReference>
<evidence type="ECO:0000256" key="4">
    <source>
        <dbReference type="ARBA" id="ARBA00022840"/>
    </source>
</evidence>
<dbReference type="InterPro" id="IPR017871">
    <property type="entry name" value="ABC_transporter-like_CS"/>
</dbReference>
<evidence type="ECO:0000256" key="2">
    <source>
        <dbReference type="ARBA" id="ARBA00022448"/>
    </source>
</evidence>
<dbReference type="PROSITE" id="PS50893">
    <property type="entry name" value="ABC_TRANSPORTER_2"/>
    <property type="match status" value="1"/>
</dbReference>
<dbReference type="EMBL" id="CAFBNC010000003">
    <property type="protein sequence ID" value="CAB4922052.1"/>
    <property type="molecule type" value="Genomic_DNA"/>
</dbReference>
<dbReference type="InterPro" id="IPR003593">
    <property type="entry name" value="AAA+_ATPase"/>
</dbReference>
<evidence type="ECO:0000313" key="6">
    <source>
        <dbReference type="EMBL" id="CAB4322573.1"/>
    </source>
</evidence>
<dbReference type="GO" id="GO:0005524">
    <property type="term" value="F:ATP binding"/>
    <property type="evidence" value="ECO:0007669"/>
    <property type="project" value="UniProtKB-KW"/>
</dbReference>
<dbReference type="Pfam" id="PF00005">
    <property type="entry name" value="ABC_tran"/>
    <property type="match status" value="1"/>
</dbReference>
<dbReference type="SUPFAM" id="SSF52540">
    <property type="entry name" value="P-loop containing nucleoside triphosphate hydrolases"/>
    <property type="match status" value="1"/>
</dbReference>
<organism evidence="7">
    <name type="scientific">freshwater metagenome</name>
    <dbReference type="NCBI Taxonomy" id="449393"/>
    <lineage>
        <taxon>unclassified sequences</taxon>
        <taxon>metagenomes</taxon>
        <taxon>ecological metagenomes</taxon>
    </lineage>
</organism>
<name>A0A6J7HRG0_9ZZZZ</name>
<dbReference type="GO" id="GO:0140359">
    <property type="term" value="F:ABC-type transporter activity"/>
    <property type="evidence" value="ECO:0007669"/>
    <property type="project" value="InterPro"/>
</dbReference>
<dbReference type="PANTHER" id="PTHR46743:SF2">
    <property type="entry name" value="TEICHOIC ACIDS EXPORT ATP-BINDING PROTEIN TAGH"/>
    <property type="match status" value="1"/>
</dbReference>
<accession>A0A6J7HRG0</accession>
<dbReference type="GO" id="GO:0016887">
    <property type="term" value="F:ATP hydrolysis activity"/>
    <property type="evidence" value="ECO:0007669"/>
    <property type="project" value="InterPro"/>
</dbReference>
<dbReference type="InterPro" id="IPR050683">
    <property type="entry name" value="Bact_Polysacc_Export_ATP-bd"/>
</dbReference>
<comment type="similarity">
    <text evidence="1">Belongs to the ABC transporter superfamily.</text>
</comment>
<keyword evidence="4" id="KW-0067">ATP-binding</keyword>